<evidence type="ECO:0000256" key="12">
    <source>
        <dbReference type="ARBA" id="ARBA00044668"/>
    </source>
</evidence>
<keyword evidence="18" id="KW-1185">Reference proteome</keyword>
<keyword evidence="5 15" id="KW-0812">Transmembrane</keyword>
<comment type="catalytic activity">
    <reaction evidence="13">
        <text>D-fructose(out) = D-fructose(in)</text>
        <dbReference type="Rhea" id="RHEA:60372"/>
        <dbReference type="ChEBI" id="CHEBI:37721"/>
    </reaction>
    <physiologicalReaction direction="left-to-right" evidence="13">
        <dbReference type="Rhea" id="RHEA:60373"/>
    </physiologicalReaction>
</comment>
<comment type="catalytic activity">
    <reaction evidence="12">
        <text>D-glucosamine(out) = D-glucosamine(in)</text>
        <dbReference type="Rhea" id="RHEA:78423"/>
        <dbReference type="ChEBI" id="CHEBI:58723"/>
    </reaction>
    <physiologicalReaction direction="left-to-right" evidence="12">
        <dbReference type="Rhea" id="RHEA:78424"/>
    </physiologicalReaction>
</comment>
<comment type="catalytic activity">
    <reaction evidence="11">
        <text>D-mannose(out) = D-mannose(in)</text>
        <dbReference type="Rhea" id="RHEA:78391"/>
        <dbReference type="ChEBI" id="CHEBI:4208"/>
    </reaction>
    <physiologicalReaction direction="left-to-right" evidence="11">
        <dbReference type="Rhea" id="RHEA:78392"/>
    </physiologicalReaction>
</comment>
<evidence type="ECO:0000256" key="15">
    <source>
        <dbReference type="SAM" id="Phobius"/>
    </source>
</evidence>
<keyword evidence="7 15" id="KW-0472">Membrane</keyword>
<dbReference type="InterPro" id="IPR036259">
    <property type="entry name" value="MFS_trans_sf"/>
</dbReference>
<dbReference type="PROSITE" id="PS00217">
    <property type="entry name" value="SUGAR_TRANSPORT_2"/>
    <property type="match status" value="1"/>
</dbReference>
<comment type="subunit">
    <text evidence="3">Homodimer.</text>
</comment>
<feature type="transmembrane region" description="Helical" evidence="15">
    <location>
        <begin position="149"/>
        <end position="171"/>
    </location>
</feature>
<keyword evidence="6 15" id="KW-1133">Transmembrane helix</keyword>
<feature type="transmembrane region" description="Helical" evidence="15">
    <location>
        <begin position="437"/>
        <end position="461"/>
    </location>
</feature>
<evidence type="ECO:0000313" key="17">
    <source>
        <dbReference type="EMBL" id="CAK0904044.1"/>
    </source>
</evidence>
<dbReference type="Proteomes" id="UP001189429">
    <property type="component" value="Unassembled WGS sequence"/>
</dbReference>
<dbReference type="SUPFAM" id="SSF103473">
    <property type="entry name" value="MFS general substrate transporter"/>
    <property type="match status" value="1"/>
</dbReference>
<evidence type="ECO:0000256" key="6">
    <source>
        <dbReference type="ARBA" id="ARBA00022989"/>
    </source>
</evidence>
<evidence type="ECO:0000256" key="7">
    <source>
        <dbReference type="ARBA" id="ARBA00023136"/>
    </source>
</evidence>
<feature type="transmembrane region" description="Helical" evidence="15">
    <location>
        <begin position="183"/>
        <end position="205"/>
    </location>
</feature>
<dbReference type="PANTHER" id="PTHR48020">
    <property type="entry name" value="PROTON MYO-INOSITOL COTRANSPORTER"/>
    <property type="match status" value="1"/>
</dbReference>
<keyword evidence="4" id="KW-0813">Transport</keyword>
<feature type="domain" description="Major facilitator superfamily (MFS) profile" evidence="16">
    <location>
        <begin position="25"/>
        <end position="491"/>
    </location>
</feature>
<comment type="catalytic activity">
    <reaction evidence="8">
        <text>D-galactose(in) = D-galactose(out)</text>
        <dbReference type="Rhea" id="RHEA:34915"/>
        <dbReference type="ChEBI" id="CHEBI:4139"/>
    </reaction>
    <physiologicalReaction direction="right-to-left" evidence="8">
        <dbReference type="Rhea" id="RHEA:34917"/>
    </physiologicalReaction>
</comment>
<evidence type="ECO:0000256" key="1">
    <source>
        <dbReference type="ARBA" id="ARBA00004141"/>
    </source>
</evidence>
<evidence type="ECO:0000259" key="16">
    <source>
        <dbReference type="PROSITE" id="PS50850"/>
    </source>
</evidence>
<feature type="transmembrane region" description="Helical" evidence="15">
    <location>
        <begin position="119"/>
        <end position="137"/>
    </location>
</feature>
<proteinExistence type="inferred from homology"/>
<sequence length="491" mass="50080">MPADCGAESRGVGAAGVPRAVVARLALLAGGAGLLFGVDLGGIGGALAGMEEDLGVVGAQVQLVVSVARAGAVLGCLLGGSLAAVRGRRAAIEAAVLPFVLGPLAIVCCRSVHAAVVGRLVLGVGLGIATVSTPLYLSEVSPPAIRGQLVSLFELAIALGFLLAAFAVWAIEEYVAPCPGGCWRYQAGVLPLCMAVPLALAVRLVPESPRWLLSSSCRRPDRFVVALEAMLSVGRWEAGERLRRAGWADRKEGSDEEHLTASTEGSADDLVVLWDEQHAAAGSPLWAEAETACCNGGDAPSQGTDSETTSGCSEILATLGAQLQDIFGMASGAKALPDGTSRAMALATITTTLNMACGSSAILVYGQMMIGLLGVQSKIVQDLLGLLLALAKLLGVVAGLVIVKHCDRRHLLGLGGASCMVCLLVATAGTFTNLLPVVLVGLCGFLFCFFCSWGTATWVVVAELTAGFGPRYGNASQAAATAALFLAGWVA</sequence>
<evidence type="ECO:0000256" key="3">
    <source>
        <dbReference type="ARBA" id="ARBA00011738"/>
    </source>
</evidence>
<comment type="catalytic activity">
    <reaction evidence="10">
        <text>D-xylose(out) = D-xylose(in)</text>
        <dbReference type="Rhea" id="RHEA:78427"/>
        <dbReference type="ChEBI" id="CHEBI:53455"/>
    </reaction>
    <physiologicalReaction direction="left-to-right" evidence="10">
        <dbReference type="Rhea" id="RHEA:78428"/>
    </physiologicalReaction>
</comment>
<accession>A0ABN9XVE0</accession>
<dbReference type="InterPro" id="IPR050814">
    <property type="entry name" value="Myo-inositol_Transporter"/>
</dbReference>
<comment type="caution">
    <text evidence="17">The sequence shown here is derived from an EMBL/GenBank/DDBJ whole genome shotgun (WGS) entry which is preliminary data.</text>
</comment>
<dbReference type="InterPro" id="IPR020846">
    <property type="entry name" value="MFS_dom"/>
</dbReference>
<feature type="transmembrane region" description="Helical" evidence="15">
    <location>
        <begin position="383"/>
        <end position="403"/>
    </location>
</feature>
<evidence type="ECO:0000256" key="5">
    <source>
        <dbReference type="ARBA" id="ARBA00022692"/>
    </source>
</evidence>
<dbReference type="Gene3D" id="1.20.1250.20">
    <property type="entry name" value="MFS general substrate transporter like domains"/>
    <property type="match status" value="2"/>
</dbReference>
<dbReference type="InterPro" id="IPR005828">
    <property type="entry name" value="MFS_sugar_transport-like"/>
</dbReference>
<dbReference type="PRINTS" id="PR00171">
    <property type="entry name" value="SUGRTRNSPORT"/>
</dbReference>
<dbReference type="EMBL" id="CAUYUJ010021338">
    <property type="protein sequence ID" value="CAK0904044.1"/>
    <property type="molecule type" value="Genomic_DNA"/>
</dbReference>
<comment type="subcellular location">
    <subcellularLocation>
        <location evidence="1">Membrane</location>
        <topology evidence="1">Multi-pass membrane protein</topology>
    </subcellularLocation>
</comment>
<evidence type="ECO:0000256" key="13">
    <source>
        <dbReference type="ARBA" id="ARBA00044710"/>
    </source>
</evidence>
<organism evidence="17 18">
    <name type="scientific">Prorocentrum cordatum</name>
    <dbReference type="NCBI Taxonomy" id="2364126"/>
    <lineage>
        <taxon>Eukaryota</taxon>
        <taxon>Sar</taxon>
        <taxon>Alveolata</taxon>
        <taxon>Dinophyceae</taxon>
        <taxon>Prorocentrales</taxon>
        <taxon>Prorocentraceae</taxon>
        <taxon>Prorocentrum</taxon>
    </lineage>
</organism>
<evidence type="ECO:0000256" key="9">
    <source>
        <dbReference type="ARBA" id="ARBA00044648"/>
    </source>
</evidence>
<dbReference type="InterPro" id="IPR003663">
    <property type="entry name" value="Sugar/inositol_transpt"/>
</dbReference>
<dbReference type="InterPro" id="IPR005829">
    <property type="entry name" value="Sugar_transporter_CS"/>
</dbReference>
<reference evidence="17" key="1">
    <citation type="submission" date="2023-10" db="EMBL/GenBank/DDBJ databases">
        <authorList>
            <person name="Chen Y."/>
            <person name="Shah S."/>
            <person name="Dougan E. K."/>
            <person name="Thang M."/>
            <person name="Chan C."/>
        </authorList>
    </citation>
    <scope>NUCLEOTIDE SEQUENCE [LARGE SCALE GENOMIC DNA]</scope>
</reference>
<feature type="transmembrane region" description="Helical" evidence="15">
    <location>
        <begin position="21"/>
        <end position="43"/>
    </location>
</feature>
<dbReference type="PROSITE" id="PS50850">
    <property type="entry name" value="MFS"/>
    <property type="match status" value="1"/>
</dbReference>
<gene>
    <name evidence="17" type="ORF">PCOR1329_LOCUS80198</name>
</gene>
<evidence type="ECO:0000256" key="4">
    <source>
        <dbReference type="ARBA" id="ARBA00022448"/>
    </source>
</evidence>
<comment type="similarity">
    <text evidence="2">Belongs to the major facilitator superfamily. Sugar transporter (TC 2.A.1.1) family.</text>
</comment>
<evidence type="ECO:0000256" key="11">
    <source>
        <dbReference type="ARBA" id="ARBA00044662"/>
    </source>
</evidence>
<evidence type="ECO:0000256" key="10">
    <source>
        <dbReference type="ARBA" id="ARBA00044656"/>
    </source>
</evidence>
<dbReference type="PANTHER" id="PTHR48020:SF12">
    <property type="entry name" value="PROTON MYO-INOSITOL COTRANSPORTER"/>
    <property type="match status" value="1"/>
</dbReference>
<dbReference type="Pfam" id="PF00083">
    <property type="entry name" value="Sugar_tr"/>
    <property type="match status" value="2"/>
</dbReference>
<feature type="transmembrane region" description="Helical" evidence="15">
    <location>
        <begin position="410"/>
        <end position="431"/>
    </location>
</feature>
<evidence type="ECO:0000256" key="14">
    <source>
        <dbReference type="ARBA" id="ARBA00044780"/>
    </source>
</evidence>
<comment type="catalytic activity">
    <reaction evidence="9">
        <text>D-glucose(out) = D-glucose(in)</text>
        <dbReference type="Rhea" id="RHEA:60376"/>
        <dbReference type="ChEBI" id="CHEBI:4167"/>
    </reaction>
    <physiologicalReaction direction="left-to-right" evidence="9">
        <dbReference type="Rhea" id="RHEA:60377"/>
    </physiologicalReaction>
</comment>
<feature type="transmembrane region" description="Helical" evidence="15">
    <location>
        <begin position="63"/>
        <end position="85"/>
    </location>
</feature>
<evidence type="ECO:0000256" key="2">
    <source>
        <dbReference type="ARBA" id="ARBA00010992"/>
    </source>
</evidence>
<evidence type="ECO:0000256" key="8">
    <source>
        <dbReference type="ARBA" id="ARBA00044637"/>
    </source>
</evidence>
<name>A0ABN9XVE0_9DINO</name>
<evidence type="ECO:0000313" key="18">
    <source>
        <dbReference type="Proteomes" id="UP001189429"/>
    </source>
</evidence>
<feature type="transmembrane region" description="Helical" evidence="15">
    <location>
        <begin position="92"/>
        <end position="113"/>
    </location>
</feature>
<feature type="transmembrane region" description="Helical" evidence="15">
    <location>
        <begin position="343"/>
        <end position="363"/>
    </location>
</feature>
<protein>
    <recommendedName>
        <fullName evidence="14">Hexose transporter 1</fullName>
    </recommendedName>
</protein>